<sequence>MSSSGVYVLYSDMGQIIRLTLLIVSLIEMSVPIHCSIICQSFLRC</sequence>
<organism evidence="2">
    <name type="scientific">viral metagenome</name>
    <dbReference type="NCBI Taxonomy" id="1070528"/>
    <lineage>
        <taxon>unclassified sequences</taxon>
        <taxon>metagenomes</taxon>
        <taxon>organismal metagenomes</taxon>
    </lineage>
</organism>
<feature type="transmembrane region" description="Helical" evidence="1">
    <location>
        <begin position="20"/>
        <end position="43"/>
    </location>
</feature>
<dbReference type="EMBL" id="MN739192">
    <property type="protein sequence ID" value="QHS92828.1"/>
    <property type="molecule type" value="Genomic_DNA"/>
</dbReference>
<dbReference type="AlphaFoldDB" id="A0A6C0BN44"/>
<evidence type="ECO:0000256" key="1">
    <source>
        <dbReference type="SAM" id="Phobius"/>
    </source>
</evidence>
<protein>
    <submittedName>
        <fullName evidence="2">Uncharacterized protein</fullName>
    </submittedName>
</protein>
<accession>A0A6C0BN44</accession>
<reference evidence="2" key="1">
    <citation type="journal article" date="2020" name="Nature">
        <title>Giant virus diversity and host interactions through global metagenomics.</title>
        <authorList>
            <person name="Schulz F."/>
            <person name="Roux S."/>
            <person name="Paez-Espino D."/>
            <person name="Jungbluth S."/>
            <person name="Walsh D.A."/>
            <person name="Denef V.J."/>
            <person name="McMahon K.D."/>
            <person name="Konstantinidis K.T."/>
            <person name="Eloe-Fadrosh E.A."/>
            <person name="Kyrpides N.C."/>
            <person name="Woyke T."/>
        </authorList>
    </citation>
    <scope>NUCLEOTIDE SEQUENCE</scope>
    <source>
        <strain evidence="2">GVMAG-M-3300017651-5</strain>
    </source>
</reference>
<keyword evidence="1" id="KW-0812">Transmembrane</keyword>
<keyword evidence="1" id="KW-0472">Membrane</keyword>
<name>A0A6C0BN44_9ZZZZ</name>
<evidence type="ECO:0000313" key="2">
    <source>
        <dbReference type="EMBL" id="QHS92828.1"/>
    </source>
</evidence>
<keyword evidence="1" id="KW-1133">Transmembrane helix</keyword>
<proteinExistence type="predicted"/>